<dbReference type="AlphaFoldDB" id="A0AAV5W5M9"/>
<feature type="region of interest" description="Disordered" evidence="1">
    <location>
        <begin position="110"/>
        <end position="145"/>
    </location>
</feature>
<proteinExistence type="predicted"/>
<keyword evidence="3" id="KW-1185">Reference proteome</keyword>
<evidence type="ECO:0000313" key="2">
    <source>
        <dbReference type="EMBL" id="GMT27131.1"/>
    </source>
</evidence>
<comment type="caution">
    <text evidence="2">The sequence shown here is derived from an EMBL/GenBank/DDBJ whole genome shotgun (WGS) entry which is preliminary data.</text>
</comment>
<gene>
    <name evidence="2" type="ORF">PFISCL1PPCAC_18428</name>
</gene>
<protein>
    <submittedName>
        <fullName evidence="2">Uncharacterized protein</fullName>
    </submittedName>
</protein>
<name>A0AAV5W5M9_9BILA</name>
<feature type="non-terminal residue" evidence="2">
    <location>
        <position position="1"/>
    </location>
</feature>
<evidence type="ECO:0000313" key="3">
    <source>
        <dbReference type="Proteomes" id="UP001432322"/>
    </source>
</evidence>
<sequence>EVEEVSYIDPHDVRLNTFSRNPTPPQPQERQSRRDQPMRPDTTSTTTYMEIYREPGDPLHAYQRLALPPNQKPDLMYGPRYEQWSNTRTETLIDDRGSKAVQWKSDLVETDDETPLTVQTKGREASSSPSYVRARSRETKQDLKNGRVIKESVSDEDVTIETRSTALSPALFSQSSTAASPRPIGFGAVPAPQQQPYIGWGAAPTPVPIVTSPMSPAASIGRGARPISPMSVDTRSVAIGYGAAPAPPLRPASRARTPDEYHDALRRQRSMSPGARSHNGGIRAGASPSPYWAPTSPTGYSSPGYGRAPPSYRSDSRYGSPVPAPGPLDRSKSRSGDIFMLYQTRDALGEIVGHL</sequence>
<feature type="compositionally biased region" description="Polar residues" evidence="1">
    <location>
        <begin position="116"/>
        <end position="130"/>
    </location>
</feature>
<evidence type="ECO:0000256" key="1">
    <source>
        <dbReference type="SAM" id="MobiDB-lite"/>
    </source>
</evidence>
<dbReference type="Proteomes" id="UP001432322">
    <property type="component" value="Unassembled WGS sequence"/>
</dbReference>
<dbReference type="EMBL" id="BTSY01000005">
    <property type="protein sequence ID" value="GMT27131.1"/>
    <property type="molecule type" value="Genomic_DNA"/>
</dbReference>
<feature type="compositionally biased region" description="Basic and acidic residues" evidence="1">
    <location>
        <begin position="256"/>
        <end position="266"/>
    </location>
</feature>
<organism evidence="2 3">
    <name type="scientific">Pristionchus fissidentatus</name>
    <dbReference type="NCBI Taxonomy" id="1538716"/>
    <lineage>
        <taxon>Eukaryota</taxon>
        <taxon>Metazoa</taxon>
        <taxon>Ecdysozoa</taxon>
        <taxon>Nematoda</taxon>
        <taxon>Chromadorea</taxon>
        <taxon>Rhabditida</taxon>
        <taxon>Rhabditina</taxon>
        <taxon>Diplogasteromorpha</taxon>
        <taxon>Diplogasteroidea</taxon>
        <taxon>Neodiplogasteridae</taxon>
        <taxon>Pristionchus</taxon>
    </lineage>
</organism>
<feature type="compositionally biased region" description="Basic and acidic residues" evidence="1">
    <location>
        <begin position="135"/>
        <end position="145"/>
    </location>
</feature>
<feature type="non-terminal residue" evidence="2">
    <location>
        <position position="355"/>
    </location>
</feature>
<reference evidence="2" key="1">
    <citation type="submission" date="2023-10" db="EMBL/GenBank/DDBJ databases">
        <title>Genome assembly of Pristionchus species.</title>
        <authorList>
            <person name="Yoshida K."/>
            <person name="Sommer R.J."/>
        </authorList>
    </citation>
    <scope>NUCLEOTIDE SEQUENCE</scope>
    <source>
        <strain evidence="2">RS5133</strain>
    </source>
</reference>
<feature type="region of interest" description="Disordered" evidence="1">
    <location>
        <begin position="1"/>
        <end position="47"/>
    </location>
</feature>
<accession>A0AAV5W5M9</accession>
<feature type="region of interest" description="Disordered" evidence="1">
    <location>
        <begin position="243"/>
        <end position="336"/>
    </location>
</feature>